<proteinExistence type="predicted"/>
<evidence type="ECO:0000313" key="1">
    <source>
        <dbReference type="EMBL" id="QEC75256.1"/>
    </source>
</evidence>
<dbReference type="EMBL" id="CP042437">
    <property type="protein sequence ID" value="QEC75256.1"/>
    <property type="molecule type" value="Genomic_DNA"/>
</dbReference>
<reference evidence="1 2" key="1">
    <citation type="journal article" date="2013" name="J. Microbiol.">
        <title>Mucilaginibacter ginsenosidivorax sp. nov., with ginsenoside converting activity isolated from sediment.</title>
        <authorList>
            <person name="Kim J.K."/>
            <person name="Choi T.E."/>
            <person name="Liu Q.M."/>
            <person name="Park H.Y."/>
            <person name="Yi T.H."/>
            <person name="Yoon M.H."/>
            <person name="Kim S.C."/>
            <person name="Im W.T."/>
        </authorList>
    </citation>
    <scope>NUCLEOTIDE SEQUENCE [LARGE SCALE GENOMIC DNA]</scope>
    <source>
        <strain evidence="1 2">KHI28</strain>
    </source>
</reference>
<accession>A0A5B8VXU9</accession>
<dbReference type="RefSeq" id="WP_147052410.1">
    <property type="nucleotide sequence ID" value="NZ_CP042437.1"/>
</dbReference>
<name>A0A5B8VXU9_9SPHI</name>
<dbReference type="KEGG" id="mgk:FSB76_04630"/>
<dbReference type="Proteomes" id="UP000321362">
    <property type="component" value="Chromosome"/>
</dbReference>
<organism evidence="1 2">
    <name type="scientific">Mucilaginibacter ginsenosidivorax</name>
    <dbReference type="NCBI Taxonomy" id="862126"/>
    <lineage>
        <taxon>Bacteria</taxon>
        <taxon>Pseudomonadati</taxon>
        <taxon>Bacteroidota</taxon>
        <taxon>Sphingobacteriia</taxon>
        <taxon>Sphingobacteriales</taxon>
        <taxon>Sphingobacteriaceae</taxon>
        <taxon>Mucilaginibacter</taxon>
    </lineage>
</organism>
<keyword evidence="2" id="KW-1185">Reference proteome</keyword>
<evidence type="ECO:0000313" key="2">
    <source>
        <dbReference type="Proteomes" id="UP000321362"/>
    </source>
</evidence>
<protein>
    <submittedName>
        <fullName evidence="1">Uncharacterized protein</fullName>
    </submittedName>
</protein>
<sequence>MEFQKIKDRKTLYLIRQDLFNGEYVLTDHQNNFGKLTYDGLARETAEIGSYYGDWKLGYDFEPFGNAQIIIYDNTDLFLGEIIVGYNYLHQPPSLAMADGFTGIFSKTDLLSNTYQWKSNISGSLIHIKNALFSMTNTITVIDDDITEEKITLLSFLAQHLLILKGRRKQSSY</sequence>
<dbReference type="OrthoDB" id="9800680at2"/>
<gene>
    <name evidence="1" type="ORF">FSB76_04630</name>
</gene>
<dbReference type="AlphaFoldDB" id="A0A5B8VXU9"/>